<dbReference type="SMART" id="SM00640">
    <property type="entry name" value="Glyco_32"/>
    <property type="match status" value="1"/>
</dbReference>
<evidence type="ECO:0000256" key="1">
    <source>
        <dbReference type="ARBA" id="ARBA00009902"/>
    </source>
</evidence>
<dbReference type="Proteomes" id="UP000824160">
    <property type="component" value="Unassembled WGS sequence"/>
</dbReference>
<evidence type="ECO:0000256" key="2">
    <source>
        <dbReference type="ARBA" id="ARBA00022801"/>
    </source>
</evidence>
<reference evidence="5" key="1">
    <citation type="submission" date="2020-10" db="EMBL/GenBank/DDBJ databases">
        <authorList>
            <person name="Gilroy R."/>
        </authorList>
    </citation>
    <scope>NUCLEOTIDE SEQUENCE</scope>
    <source>
        <strain evidence="5">ChiBcec7-5410</strain>
    </source>
</reference>
<dbReference type="EMBL" id="DVLW01000106">
    <property type="protein sequence ID" value="HIT94313.1"/>
    <property type="molecule type" value="Genomic_DNA"/>
</dbReference>
<keyword evidence="3" id="KW-0326">Glycosidase</keyword>
<accession>A0A9D1H636</accession>
<evidence type="ECO:0000259" key="4">
    <source>
        <dbReference type="Pfam" id="PF00251"/>
    </source>
</evidence>
<dbReference type="AlphaFoldDB" id="A0A9D1H636"/>
<dbReference type="GO" id="GO:0004575">
    <property type="term" value="F:sucrose alpha-glucosidase activity"/>
    <property type="evidence" value="ECO:0007669"/>
    <property type="project" value="TreeGrafter"/>
</dbReference>
<dbReference type="GO" id="GO:0005987">
    <property type="term" value="P:sucrose catabolic process"/>
    <property type="evidence" value="ECO:0007669"/>
    <property type="project" value="TreeGrafter"/>
</dbReference>
<evidence type="ECO:0000313" key="5">
    <source>
        <dbReference type="EMBL" id="HIT94313.1"/>
    </source>
</evidence>
<name>A0A9D1H636_9FIRM</name>
<dbReference type="PANTHER" id="PTHR42800">
    <property type="entry name" value="EXOINULINASE INUD (AFU_ORTHOLOGUE AFUA_5G00480)"/>
    <property type="match status" value="1"/>
</dbReference>
<dbReference type="InterPro" id="IPR013148">
    <property type="entry name" value="Glyco_hydro_32_N"/>
</dbReference>
<proteinExistence type="inferred from homology"/>
<dbReference type="Gene3D" id="2.115.10.20">
    <property type="entry name" value="Glycosyl hydrolase domain, family 43"/>
    <property type="match status" value="1"/>
</dbReference>
<dbReference type="InterPro" id="IPR023296">
    <property type="entry name" value="Glyco_hydro_beta-prop_sf"/>
</dbReference>
<dbReference type="PANTHER" id="PTHR42800:SF1">
    <property type="entry name" value="EXOINULINASE INUD (AFU_ORTHOLOGUE AFUA_5G00480)"/>
    <property type="match status" value="1"/>
</dbReference>
<dbReference type="SUPFAM" id="SSF75005">
    <property type="entry name" value="Arabinanase/levansucrase/invertase"/>
    <property type="match status" value="1"/>
</dbReference>
<dbReference type="CDD" id="cd18622">
    <property type="entry name" value="GH32_Inu-like"/>
    <property type="match status" value="1"/>
</dbReference>
<comment type="caution">
    <text evidence="5">The sequence shown here is derived from an EMBL/GenBank/DDBJ whole genome shotgun (WGS) entry which is preliminary data.</text>
</comment>
<organism evidence="5 6">
    <name type="scientific">Candidatus Faecivivens stercoripullorum</name>
    <dbReference type="NCBI Taxonomy" id="2840805"/>
    <lineage>
        <taxon>Bacteria</taxon>
        <taxon>Bacillati</taxon>
        <taxon>Bacillota</taxon>
        <taxon>Clostridia</taxon>
        <taxon>Eubacteriales</taxon>
        <taxon>Oscillospiraceae</taxon>
        <taxon>Oscillospiraceae incertae sedis</taxon>
        <taxon>Candidatus Faecivivens</taxon>
    </lineage>
</organism>
<comment type="similarity">
    <text evidence="1">Belongs to the glycosyl hydrolase 32 family.</text>
</comment>
<evidence type="ECO:0000313" key="6">
    <source>
        <dbReference type="Proteomes" id="UP000824160"/>
    </source>
</evidence>
<feature type="domain" description="Glycosyl hydrolase family 32 N-terminal" evidence="4">
    <location>
        <begin position="95"/>
        <end position="400"/>
    </location>
</feature>
<sequence length="547" mass="61214">MAGYCNVPVGREGISARIQLFYRGQLLDEQRLVLTDHPDMWAVFSLPEGNPEDFSIGFTECEPELLPKLTAMVQFSDTPADEQTAYTESIRPLAHFAPRRGFHNDPNGLLYYNGLYHMFYQLNPYGLNHANTHWGWAVSPDLLHWTERQPPLCPSDEDGNIFSGSGVVDWNNTSGLQTGEHPPIFLFYTATRVRFLPRIGFDEDGKPIFPEGWKRPEAVQCAAVSLDGGNSFQKWGRIVDSIVGLSRDPKVRWVEDAGCWVMALYLEENDYMLLYSDDLLHWEKGERITMPDTAECPDLFELFVDGDPDKAKWVLFGSPENYLLGHFEGRRFVAETSLIKGASQVGDTVKIFTNAATYAPQTFFGLPRGEEIQISWIPTVFPGAPFASCMSFPWKLSLVTTPDGIRLKADPIDAVKSLRTESVGLTEKKLARFGGKALDLEITLHFDHPNGRAMFSLRGVPVLVQNGGRELVFPTGIYHLPEPMNGEVSMRILADQGSVELFCGIFHCGLNSPLDPGKMGLEMLCLEGCKADGTLWKLRSVYDKDAE</sequence>
<dbReference type="GO" id="GO:0005737">
    <property type="term" value="C:cytoplasm"/>
    <property type="evidence" value="ECO:0007669"/>
    <property type="project" value="TreeGrafter"/>
</dbReference>
<gene>
    <name evidence="5" type="ORF">IAC43_03945</name>
</gene>
<keyword evidence="2 5" id="KW-0378">Hydrolase</keyword>
<protein>
    <submittedName>
        <fullName evidence="5">Glycoside hydrolase family 32 protein</fullName>
    </submittedName>
</protein>
<evidence type="ECO:0000256" key="3">
    <source>
        <dbReference type="ARBA" id="ARBA00023295"/>
    </source>
</evidence>
<dbReference type="InterPro" id="IPR001362">
    <property type="entry name" value="Glyco_hydro_32"/>
</dbReference>
<reference evidence="5" key="2">
    <citation type="journal article" date="2021" name="PeerJ">
        <title>Extensive microbial diversity within the chicken gut microbiome revealed by metagenomics and culture.</title>
        <authorList>
            <person name="Gilroy R."/>
            <person name="Ravi A."/>
            <person name="Getino M."/>
            <person name="Pursley I."/>
            <person name="Horton D.L."/>
            <person name="Alikhan N.F."/>
            <person name="Baker D."/>
            <person name="Gharbi K."/>
            <person name="Hall N."/>
            <person name="Watson M."/>
            <person name="Adriaenssens E.M."/>
            <person name="Foster-Nyarko E."/>
            <person name="Jarju S."/>
            <person name="Secka A."/>
            <person name="Antonio M."/>
            <person name="Oren A."/>
            <person name="Chaudhuri R.R."/>
            <person name="La Ragione R."/>
            <person name="Hildebrand F."/>
            <person name="Pallen M.J."/>
        </authorList>
    </citation>
    <scope>NUCLEOTIDE SEQUENCE</scope>
    <source>
        <strain evidence="5">ChiBcec7-5410</strain>
    </source>
</reference>
<dbReference type="Pfam" id="PF00251">
    <property type="entry name" value="Glyco_hydro_32N"/>
    <property type="match status" value="1"/>
</dbReference>